<dbReference type="PANTHER" id="PTHR30349:SF41">
    <property type="entry name" value="INTEGRASE_RECOMBINASE PROTEIN MJ0367-RELATED"/>
    <property type="match status" value="1"/>
</dbReference>
<dbReference type="Gene3D" id="1.10.443.10">
    <property type="entry name" value="Intergrase catalytic core"/>
    <property type="match status" value="1"/>
</dbReference>
<comment type="similarity">
    <text evidence="1">Belongs to the 'phage' integrase family.</text>
</comment>
<dbReference type="Pfam" id="PF20172">
    <property type="entry name" value="DUF6538"/>
    <property type="match status" value="1"/>
</dbReference>
<evidence type="ECO:0000313" key="7">
    <source>
        <dbReference type="Proteomes" id="UP001221566"/>
    </source>
</evidence>
<organism evidence="6 7">
    <name type="scientific">Vogesella indigofera</name>
    <name type="common">Pseudomonas indigofera</name>
    <dbReference type="NCBI Taxonomy" id="45465"/>
    <lineage>
        <taxon>Bacteria</taxon>
        <taxon>Pseudomonadati</taxon>
        <taxon>Pseudomonadota</taxon>
        <taxon>Betaproteobacteria</taxon>
        <taxon>Neisseriales</taxon>
        <taxon>Chromobacteriaceae</taxon>
        <taxon>Vogesella</taxon>
    </lineage>
</organism>
<dbReference type="PANTHER" id="PTHR30349">
    <property type="entry name" value="PHAGE INTEGRASE-RELATED"/>
    <property type="match status" value="1"/>
</dbReference>
<keyword evidence="7" id="KW-1185">Reference proteome</keyword>
<evidence type="ECO:0000256" key="2">
    <source>
        <dbReference type="ARBA" id="ARBA00022908"/>
    </source>
</evidence>
<evidence type="ECO:0000256" key="3">
    <source>
        <dbReference type="ARBA" id="ARBA00023125"/>
    </source>
</evidence>
<evidence type="ECO:0000313" key="6">
    <source>
        <dbReference type="EMBL" id="MDC7692475.1"/>
    </source>
</evidence>
<name>A0ABT5I8G4_VOGIN</name>
<dbReference type="Pfam" id="PF00589">
    <property type="entry name" value="Phage_integrase"/>
    <property type="match status" value="1"/>
</dbReference>
<feature type="domain" description="Tyr recombinase" evidence="5">
    <location>
        <begin position="281"/>
        <end position="486"/>
    </location>
</feature>
<evidence type="ECO:0000259" key="5">
    <source>
        <dbReference type="PROSITE" id="PS51898"/>
    </source>
</evidence>
<protein>
    <submittedName>
        <fullName evidence="6">Site-specific integrase</fullName>
    </submittedName>
</protein>
<accession>A0ABT5I8G4</accession>
<dbReference type="Proteomes" id="UP001221566">
    <property type="component" value="Unassembled WGS sequence"/>
</dbReference>
<dbReference type="RefSeq" id="WP_272804086.1">
    <property type="nucleotide sequence ID" value="NZ_JAQQKY010000012.1"/>
</dbReference>
<dbReference type="InterPro" id="IPR013762">
    <property type="entry name" value="Integrase-like_cat_sf"/>
</dbReference>
<dbReference type="InterPro" id="IPR046668">
    <property type="entry name" value="DUF6538"/>
</dbReference>
<evidence type="ECO:0000256" key="1">
    <source>
        <dbReference type="ARBA" id="ARBA00008857"/>
    </source>
</evidence>
<dbReference type="InterPro" id="IPR050090">
    <property type="entry name" value="Tyrosine_recombinase_XerCD"/>
</dbReference>
<dbReference type="InterPro" id="IPR002104">
    <property type="entry name" value="Integrase_catalytic"/>
</dbReference>
<dbReference type="InterPro" id="IPR011010">
    <property type="entry name" value="DNA_brk_join_enz"/>
</dbReference>
<sequence length="524" mass="60663">MTFSSFLYREPSGIFYFRRAIPSHIRKKFATRPDIRISLRTRDPKMALALSRKYAVQCDELFSHVEEEMDLFKKPSVKDLVGKLDFTVDVSPTGTMSFKFSDVKPGDEQLTQSLMAQAAVLVPKAVPVVVQAPPVEAPKKHKIGTVMNDFLTRSVESTKWSSNNKFYYQTRLLAWGILLDNVYIDELTEELFVGAANKMAYIPQRQNHKMFADKSPADMAKIMQEREAQGEDISDKCISVETYNKYVTCLITFLDWAQRNGYVTKNVAESGKKKSNELARNKRDNFTPEQVQIILQNPLFQSQDYRKEFEFFVPLIAMYSGARQSEIAQLCTDDIVQEDGIWGMQIRDDEDDDVSAKNLHSIRFVPFHDVILKAGLLDYHKERKEADFKKLFFDEERDYGDAVNKFFNRTFLNQYNDHASFKNRKKLCFHSFRHTVMTELTNKMTEAQGIDMVHIEFTLGYSAKNSTAQRTYLKKISAANKLKVVSLLDYDVDVPYYKTSEKKPENRFETIKQRTLAKKAKNKE</sequence>
<proteinExistence type="inferred from homology"/>
<dbReference type="EMBL" id="JAQQKY010000012">
    <property type="protein sequence ID" value="MDC7692475.1"/>
    <property type="molecule type" value="Genomic_DNA"/>
</dbReference>
<keyword evidence="3" id="KW-0238">DNA-binding</keyword>
<gene>
    <name evidence="6" type="ORF">PQU93_17040</name>
</gene>
<evidence type="ECO:0000256" key="4">
    <source>
        <dbReference type="ARBA" id="ARBA00023172"/>
    </source>
</evidence>
<dbReference type="PROSITE" id="PS51898">
    <property type="entry name" value="TYR_RECOMBINASE"/>
    <property type="match status" value="1"/>
</dbReference>
<dbReference type="SUPFAM" id="SSF56349">
    <property type="entry name" value="DNA breaking-rejoining enzymes"/>
    <property type="match status" value="1"/>
</dbReference>
<dbReference type="CDD" id="cd01184">
    <property type="entry name" value="INT_C_like_1"/>
    <property type="match status" value="1"/>
</dbReference>
<comment type="caution">
    <text evidence="6">The sequence shown here is derived from an EMBL/GenBank/DDBJ whole genome shotgun (WGS) entry which is preliminary data.</text>
</comment>
<keyword evidence="4" id="KW-0233">DNA recombination</keyword>
<reference evidence="6 7" key="1">
    <citation type="submission" date="2023-01" db="EMBL/GenBank/DDBJ databases">
        <title>Novel species of the genus Vogesella isolated from rivers.</title>
        <authorList>
            <person name="Lu H."/>
        </authorList>
    </citation>
    <scope>NUCLEOTIDE SEQUENCE [LARGE SCALE GENOMIC DNA]</scope>
    <source>
        <strain evidence="6 7">SH7W</strain>
    </source>
</reference>
<keyword evidence="2" id="KW-0229">DNA integration</keyword>